<feature type="domain" description="Thioredoxin-like fold" evidence="2">
    <location>
        <begin position="67"/>
        <end position="147"/>
    </location>
</feature>
<dbReference type="Proteomes" id="UP000696485">
    <property type="component" value="Unassembled WGS sequence"/>
</dbReference>
<organism evidence="3 4">
    <name type="scientific">Podila minutissima</name>
    <dbReference type="NCBI Taxonomy" id="64525"/>
    <lineage>
        <taxon>Eukaryota</taxon>
        <taxon>Fungi</taxon>
        <taxon>Fungi incertae sedis</taxon>
        <taxon>Mucoromycota</taxon>
        <taxon>Mortierellomycotina</taxon>
        <taxon>Mortierellomycetes</taxon>
        <taxon>Mortierellales</taxon>
        <taxon>Mortierellaceae</taxon>
        <taxon>Podila</taxon>
    </lineage>
</organism>
<accession>A0A9P5SCJ4</accession>
<feature type="region of interest" description="Disordered" evidence="1">
    <location>
        <begin position="1"/>
        <end position="27"/>
    </location>
</feature>
<evidence type="ECO:0000259" key="2">
    <source>
        <dbReference type="Pfam" id="PF13905"/>
    </source>
</evidence>
<dbReference type="Gene3D" id="3.40.30.10">
    <property type="entry name" value="Glutaredoxin"/>
    <property type="match status" value="1"/>
</dbReference>
<sequence length="248" mass="27736">MSSEPPLAKSDLATEAAVGPETQTETRKRVAKATINKQESILFRIKLQDAKGKYVPVYEVANKTIGFLCSAGRLAACQELSVLVDKFLETHPNFIIIYLSMDLSEAAFNRTLKAHPKWLAVPYNDPIKLEILNEWQQRGVPCLHIYDPVDHAILTSWGGSCLRFNSENCFQEWKQGGAGVSFLQILTGWWYYAPPAGEFRDITEEQLAQHGFPGSVVKDDEDEVEATKPVAASKPAPQDQRLESKKNK</sequence>
<dbReference type="InterPro" id="IPR012336">
    <property type="entry name" value="Thioredoxin-like_fold"/>
</dbReference>
<feature type="region of interest" description="Disordered" evidence="1">
    <location>
        <begin position="211"/>
        <end position="248"/>
    </location>
</feature>
<evidence type="ECO:0000256" key="1">
    <source>
        <dbReference type="SAM" id="MobiDB-lite"/>
    </source>
</evidence>
<dbReference type="AlphaFoldDB" id="A0A9P5SCJ4"/>
<dbReference type="SUPFAM" id="SSF52833">
    <property type="entry name" value="Thioredoxin-like"/>
    <property type="match status" value="1"/>
</dbReference>
<dbReference type="Pfam" id="PF13905">
    <property type="entry name" value="Thioredoxin_8"/>
    <property type="match status" value="1"/>
</dbReference>
<comment type="caution">
    <text evidence="3">The sequence shown here is derived from an EMBL/GenBank/DDBJ whole genome shotgun (WGS) entry which is preliminary data.</text>
</comment>
<name>A0A9P5SCJ4_9FUNG</name>
<keyword evidence="4" id="KW-1185">Reference proteome</keyword>
<reference evidence="3" key="1">
    <citation type="journal article" date="2020" name="Fungal Divers.">
        <title>Resolving the Mortierellaceae phylogeny through synthesis of multi-gene phylogenetics and phylogenomics.</title>
        <authorList>
            <person name="Vandepol N."/>
            <person name="Liber J."/>
            <person name="Desiro A."/>
            <person name="Na H."/>
            <person name="Kennedy M."/>
            <person name="Barry K."/>
            <person name="Grigoriev I.V."/>
            <person name="Miller A.N."/>
            <person name="O'Donnell K."/>
            <person name="Stajich J.E."/>
            <person name="Bonito G."/>
        </authorList>
    </citation>
    <scope>NUCLEOTIDE SEQUENCE</scope>
    <source>
        <strain evidence="3">NVP1</strain>
    </source>
</reference>
<dbReference type="InterPro" id="IPR036249">
    <property type="entry name" value="Thioredoxin-like_sf"/>
</dbReference>
<evidence type="ECO:0000313" key="3">
    <source>
        <dbReference type="EMBL" id="KAF9325514.1"/>
    </source>
</evidence>
<protein>
    <submittedName>
        <fullName evidence="3">Nucleoredoxin-like protein 2</fullName>
    </submittedName>
</protein>
<gene>
    <name evidence="3" type="primary">NXNL2</name>
    <name evidence="3" type="ORF">BG006_011017</name>
</gene>
<proteinExistence type="predicted"/>
<dbReference type="EMBL" id="JAAAUY010000912">
    <property type="protein sequence ID" value="KAF9325514.1"/>
    <property type="molecule type" value="Genomic_DNA"/>
</dbReference>
<evidence type="ECO:0000313" key="4">
    <source>
        <dbReference type="Proteomes" id="UP000696485"/>
    </source>
</evidence>